<keyword evidence="5" id="KW-1133">Transmembrane helix</keyword>
<dbReference type="InterPro" id="IPR036259">
    <property type="entry name" value="MFS_trans_sf"/>
</dbReference>
<accession>D7A0F2</accession>
<dbReference type="eggNOG" id="COG0477">
    <property type="taxonomic scope" value="Bacteria"/>
</dbReference>
<dbReference type="Proteomes" id="UP000006633">
    <property type="component" value="Chromosome"/>
</dbReference>
<feature type="transmembrane region" description="Helical" evidence="5">
    <location>
        <begin position="69"/>
        <end position="93"/>
    </location>
</feature>
<keyword evidence="3" id="KW-1003">Cell membrane</keyword>
<sequence>MTSPSLAATADLASTASAQTGPRERPGKVSPRLLLAGVIGNTLEWYDFAAYGFLAAVFAKNFFPTSDPFVGLISAFGVFAASFLMRPIGGIVFGSTASPPAPPCRSTP</sequence>
<dbReference type="Gene3D" id="1.20.1250.20">
    <property type="entry name" value="MFS general substrate transporter like domains"/>
    <property type="match status" value="1"/>
</dbReference>
<dbReference type="GO" id="GO:0005886">
    <property type="term" value="C:plasma membrane"/>
    <property type="evidence" value="ECO:0007669"/>
    <property type="project" value="UniProtKB-SubCell"/>
</dbReference>
<dbReference type="EMBL" id="CP002026">
    <property type="protein sequence ID" value="ADH91273.1"/>
    <property type="molecule type" value="Genomic_DNA"/>
</dbReference>
<evidence type="ECO:0000256" key="3">
    <source>
        <dbReference type="ARBA" id="ARBA00022475"/>
    </source>
</evidence>
<dbReference type="RefSeq" id="WP_013168774.1">
    <property type="nucleotide sequence ID" value="NC_014217.1"/>
</dbReference>
<protein>
    <submittedName>
        <fullName evidence="6">Proline/betaine transporter 1</fullName>
    </submittedName>
</protein>
<evidence type="ECO:0000256" key="1">
    <source>
        <dbReference type="ARBA" id="ARBA00004651"/>
    </source>
</evidence>
<evidence type="ECO:0000256" key="4">
    <source>
        <dbReference type="SAM" id="MobiDB-lite"/>
    </source>
</evidence>
<dbReference type="HOGENOM" id="CLU_2195321_0_0_5"/>
<reference evidence="6 7" key="1">
    <citation type="journal article" date="2012" name="Stand. Genomic Sci.">
        <title>Complete genome sequence of the facultatively chemolithoautotrophic and methylotrophic alpha Proteobacterium Starkeya novella type strain (ATCC 8093(T)).</title>
        <authorList>
            <person name="Kappler U."/>
            <person name="Davenport K."/>
            <person name="Beatson S."/>
            <person name="Lucas S."/>
            <person name="Lapidus A."/>
            <person name="Copeland A."/>
            <person name="Berry K.W."/>
            <person name="Glavina Del Rio T."/>
            <person name="Hammon N."/>
            <person name="Dalin E."/>
            <person name="Tice H."/>
            <person name="Pitluck S."/>
            <person name="Richardson P."/>
            <person name="Bruce D."/>
            <person name="Goodwin L.A."/>
            <person name="Han C."/>
            <person name="Tapia R."/>
            <person name="Detter J.C."/>
            <person name="Chang Y.J."/>
            <person name="Jeffries C.D."/>
            <person name="Land M."/>
            <person name="Hauser L."/>
            <person name="Kyrpides N.C."/>
            <person name="Goker M."/>
            <person name="Ivanova N."/>
            <person name="Klenk H.P."/>
            <person name="Woyke T."/>
        </authorList>
    </citation>
    <scope>NUCLEOTIDE SEQUENCE [LARGE SCALE GENOMIC DNA]</scope>
    <source>
        <strain evidence="7">ATCC 8093 / DSM 506 / JCM 20403 / CCM 1077 / IAM 12100 / NBRC 12443 / NCIMB 10456</strain>
    </source>
</reference>
<dbReference type="KEGG" id="sno:Snov_4003"/>
<keyword evidence="7" id="KW-1185">Reference proteome</keyword>
<feature type="transmembrane region" description="Helical" evidence="5">
    <location>
        <begin position="34"/>
        <end position="57"/>
    </location>
</feature>
<feature type="region of interest" description="Disordered" evidence="4">
    <location>
        <begin position="1"/>
        <end position="28"/>
    </location>
</feature>
<dbReference type="AlphaFoldDB" id="D7A0F2"/>
<keyword evidence="2" id="KW-0813">Transport</keyword>
<evidence type="ECO:0000313" key="6">
    <source>
        <dbReference type="EMBL" id="ADH91273.1"/>
    </source>
</evidence>
<name>D7A0F2_ANCN5</name>
<dbReference type="STRING" id="639283.Snov_4003"/>
<gene>
    <name evidence="6" type="ordered locus">Snov_4003</name>
</gene>
<dbReference type="PANTHER" id="PTHR43045">
    <property type="entry name" value="SHIKIMATE TRANSPORTER"/>
    <property type="match status" value="1"/>
</dbReference>
<evidence type="ECO:0000313" key="7">
    <source>
        <dbReference type="Proteomes" id="UP000006633"/>
    </source>
</evidence>
<evidence type="ECO:0000256" key="5">
    <source>
        <dbReference type="SAM" id="Phobius"/>
    </source>
</evidence>
<keyword evidence="5" id="KW-0812">Transmembrane</keyword>
<evidence type="ECO:0000256" key="2">
    <source>
        <dbReference type="ARBA" id="ARBA00022448"/>
    </source>
</evidence>
<organism evidence="6 7">
    <name type="scientific">Ancylobacter novellus (strain ATCC 8093 / DSM 506 / JCM 20403 / CCM 1077 / IAM 12100 / NBRC 12443 / NCIMB 10456)</name>
    <name type="common">Starkeya novella</name>
    <dbReference type="NCBI Taxonomy" id="639283"/>
    <lineage>
        <taxon>Bacteria</taxon>
        <taxon>Pseudomonadati</taxon>
        <taxon>Pseudomonadota</taxon>
        <taxon>Alphaproteobacteria</taxon>
        <taxon>Hyphomicrobiales</taxon>
        <taxon>Xanthobacteraceae</taxon>
        <taxon>Ancylobacter</taxon>
    </lineage>
</organism>
<dbReference type="PANTHER" id="PTHR43045:SF1">
    <property type="entry name" value="SHIKIMATE TRANSPORTER"/>
    <property type="match status" value="1"/>
</dbReference>
<comment type="subcellular location">
    <subcellularLocation>
        <location evidence="1">Cell membrane</location>
        <topology evidence="1">Multi-pass membrane protein</topology>
    </subcellularLocation>
</comment>
<keyword evidence="5" id="KW-0472">Membrane</keyword>
<proteinExistence type="predicted"/>
<feature type="compositionally biased region" description="Low complexity" evidence="4">
    <location>
        <begin position="1"/>
        <end position="20"/>
    </location>
</feature>
<dbReference type="SUPFAM" id="SSF103473">
    <property type="entry name" value="MFS general substrate transporter"/>
    <property type="match status" value="1"/>
</dbReference>